<accession>N8YKM3</accession>
<keyword evidence="1" id="KW-0175">Coiled coil</keyword>
<name>N8YKM3_ACIBZ</name>
<sequence length="105" mass="12546">MKQGYLVKHIHSDNPRLSKFVETKSMDTFRKQYKNHTVIHDSEKLELKTKELKEKQKIYKSQINASKQALKDFPELKNKILRRKNQLLQEIEKLKAYADFLTSLI</sequence>
<comment type="caution">
    <text evidence="2">The sequence shown here is derived from an EMBL/GenBank/DDBJ whole genome shotgun (WGS) entry which is preliminary data.</text>
</comment>
<proteinExistence type="predicted"/>
<evidence type="ECO:0000313" key="2">
    <source>
        <dbReference type="EMBL" id="ENV19825.1"/>
    </source>
</evidence>
<gene>
    <name evidence="2" type="ORF">F963_04217</name>
</gene>
<reference evidence="2 3" key="1">
    <citation type="submission" date="2013-02" db="EMBL/GenBank/DDBJ databases">
        <title>The Genome Sequence of Acinetobacter bereziniae NIPH 3.</title>
        <authorList>
            <consortium name="The Broad Institute Genome Sequencing Platform"/>
            <consortium name="The Broad Institute Genome Sequencing Center for Infectious Disease"/>
            <person name="Cerqueira G."/>
            <person name="Feldgarden M."/>
            <person name="Courvalin P."/>
            <person name="Perichon B."/>
            <person name="Grillot-Courvalin C."/>
            <person name="Clermont D."/>
            <person name="Rocha E."/>
            <person name="Yoon E.-J."/>
            <person name="Nemec A."/>
            <person name="Walker B."/>
            <person name="Young S.K."/>
            <person name="Zeng Q."/>
            <person name="Gargeya S."/>
            <person name="Fitzgerald M."/>
            <person name="Haas B."/>
            <person name="Abouelleil A."/>
            <person name="Alvarado L."/>
            <person name="Arachchi H.M."/>
            <person name="Berlin A.M."/>
            <person name="Chapman S.B."/>
            <person name="Dewar J."/>
            <person name="Goldberg J."/>
            <person name="Griggs A."/>
            <person name="Gujja S."/>
            <person name="Hansen M."/>
            <person name="Howarth C."/>
            <person name="Imamovic A."/>
            <person name="Larimer J."/>
            <person name="McCowan C."/>
            <person name="Murphy C."/>
            <person name="Neiman D."/>
            <person name="Pearson M."/>
            <person name="Priest M."/>
            <person name="Roberts A."/>
            <person name="Saif S."/>
            <person name="Shea T."/>
            <person name="Sisk P."/>
            <person name="Sykes S."/>
            <person name="Wortman J."/>
            <person name="Nusbaum C."/>
            <person name="Birren B."/>
        </authorList>
    </citation>
    <scope>NUCLEOTIDE SEQUENCE [LARGE SCALE GENOMIC DNA]</scope>
    <source>
        <strain evidence="2 3">NIPH 3</strain>
    </source>
</reference>
<protein>
    <submittedName>
        <fullName evidence="2">Uncharacterized protein</fullName>
    </submittedName>
</protein>
<dbReference type="EMBL" id="APPK01000058">
    <property type="protein sequence ID" value="ENV19825.1"/>
    <property type="molecule type" value="Genomic_DNA"/>
</dbReference>
<organism evidence="2 3">
    <name type="scientific">Acinetobacter bereziniae NIPH 3</name>
    <dbReference type="NCBI Taxonomy" id="1217651"/>
    <lineage>
        <taxon>Bacteria</taxon>
        <taxon>Pseudomonadati</taxon>
        <taxon>Pseudomonadota</taxon>
        <taxon>Gammaproteobacteria</taxon>
        <taxon>Moraxellales</taxon>
        <taxon>Moraxellaceae</taxon>
        <taxon>Acinetobacter</taxon>
    </lineage>
</organism>
<dbReference type="RefSeq" id="WP_004825872.1">
    <property type="nucleotide sequence ID" value="NZ_KB849461.1"/>
</dbReference>
<evidence type="ECO:0000256" key="1">
    <source>
        <dbReference type="SAM" id="Coils"/>
    </source>
</evidence>
<dbReference type="HOGENOM" id="CLU_2230589_0_0_6"/>
<dbReference type="AlphaFoldDB" id="N8YKM3"/>
<feature type="coiled-coil region" evidence="1">
    <location>
        <begin position="42"/>
        <end position="97"/>
    </location>
</feature>
<dbReference type="Proteomes" id="UP000013270">
    <property type="component" value="Unassembled WGS sequence"/>
</dbReference>
<evidence type="ECO:0000313" key="3">
    <source>
        <dbReference type="Proteomes" id="UP000013270"/>
    </source>
</evidence>
<dbReference type="PATRIC" id="fig|1217651.3.peg.4159"/>